<dbReference type="PROSITE" id="PS51009">
    <property type="entry name" value="CYTCII"/>
    <property type="match status" value="1"/>
</dbReference>
<reference evidence="2 3" key="1">
    <citation type="submission" date="2019-07" db="EMBL/GenBank/DDBJ databases">
        <title>Sphingomonas solaris sp. nov., isolated from a solar panel from Boston, Massachusetts.</title>
        <authorList>
            <person name="Tanner K."/>
            <person name="Pascual J."/>
            <person name="Mancuso C."/>
            <person name="Pereto J."/>
            <person name="Khalil A."/>
            <person name="Vilanova C."/>
        </authorList>
    </citation>
    <scope>NUCLEOTIDE SEQUENCE [LARGE SCALE GENOMIC DNA]</scope>
    <source>
        <strain evidence="2 3">R4DWN</strain>
    </source>
</reference>
<organism evidence="2 3">
    <name type="scientific">Alterirhizorhabdus solaris</name>
    <dbReference type="NCBI Taxonomy" id="2529389"/>
    <lineage>
        <taxon>Bacteria</taxon>
        <taxon>Pseudomonadati</taxon>
        <taxon>Pseudomonadota</taxon>
        <taxon>Alphaproteobacteria</taxon>
        <taxon>Sphingomonadales</taxon>
        <taxon>Rhizorhabdaceae</taxon>
        <taxon>Alterirhizorhabdus</taxon>
    </lineage>
</organism>
<feature type="chain" id="PRO_5021785283" evidence="1">
    <location>
        <begin position="33"/>
        <end position="163"/>
    </location>
</feature>
<dbReference type="RefSeq" id="WP_145149128.1">
    <property type="nucleotide sequence ID" value="NZ_VNIM01000016.1"/>
</dbReference>
<dbReference type="GO" id="GO:0020037">
    <property type="term" value="F:heme binding"/>
    <property type="evidence" value="ECO:0007669"/>
    <property type="project" value="InterPro"/>
</dbReference>
<dbReference type="GO" id="GO:0005506">
    <property type="term" value="F:iron ion binding"/>
    <property type="evidence" value="ECO:0007669"/>
    <property type="project" value="InterPro"/>
</dbReference>
<comment type="caution">
    <text evidence="2">The sequence shown here is derived from an EMBL/GenBank/DDBJ whole genome shotgun (WGS) entry which is preliminary data.</text>
</comment>
<dbReference type="SUPFAM" id="SSF47175">
    <property type="entry name" value="Cytochromes"/>
    <property type="match status" value="1"/>
</dbReference>
<dbReference type="GO" id="GO:0022900">
    <property type="term" value="P:electron transport chain"/>
    <property type="evidence" value="ECO:0007669"/>
    <property type="project" value="InterPro"/>
</dbReference>
<dbReference type="GO" id="GO:0009055">
    <property type="term" value="F:electron transfer activity"/>
    <property type="evidence" value="ECO:0007669"/>
    <property type="project" value="InterPro"/>
</dbReference>
<feature type="signal peptide" evidence="1">
    <location>
        <begin position="1"/>
        <end position="32"/>
    </location>
</feature>
<dbReference type="InterPro" id="IPR002321">
    <property type="entry name" value="Cyt_c_II"/>
</dbReference>
<evidence type="ECO:0000313" key="2">
    <source>
        <dbReference type="EMBL" id="TVV75824.1"/>
    </source>
</evidence>
<sequence>MTGFDMRTAVGVCLGISVLAGMGLAGSSATGAAPVAAAGVKGDPIYERKAIMQRLDEEGEVLGNIVAGIEPPERLAEVTRTIANDAKESTESFRTIAPGGRSRDEVWSNHDDFMKRMENFSRNAEAMAKAGETGNMAAVTSLMVDAMPCKQCHDTYRAPKKPS</sequence>
<dbReference type="InterPro" id="IPR010980">
    <property type="entry name" value="Cyt_c/b562"/>
</dbReference>
<keyword evidence="3" id="KW-1185">Reference proteome</keyword>
<protein>
    <submittedName>
        <fullName evidence="2">Cytochrome c</fullName>
    </submittedName>
</protein>
<gene>
    <name evidence="2" type="ORF">FOY91_05960</name>
</gene>
<accession>A0A558R8X2</accession>
<evidence type="ECO:0000313" key="3">
    <source>
        <dbReference type="Proteomes" id="UP000318681"/>
    </source>
</evidence>
<dbReference type="Proteomes" id="UP000318681">
    <property type="component" value="Unassembled WGS sequence"/>
</dbReference>
<dbReference type="AlphaFoldDB" id="A0A558R8X2"/>
<dbReference type="Gene3D" id="1.20.120.10">
    <property type="entry name" value="Cytochrome c/b562"/>
    <property type="match status" value="1"/>
</dbReference>
<dbReference type="Pfam" id="PF01322">
    <property type="entry name" value="Cytochrom_C_2"/>
    <property type="match status" value="1"/>
</dbReference>
<keyword evidence="1" id="KW-0732">Signal</keyword>
<dbReference type="EMBL" id="VNIM01000016">
    <property type="protein sequence ID" value="TVV75824.1"/>
    <property type="molecule type" value="Genomic_DNA"/>
</dbReference>
<evidence type="ECO:0000256" key="1">
    <source>
        <dbReference type="SAM" id="SignalP"/>
    </source>
</evidence>
<proteinExistence type="predicted"/>
<dbReference type="OrthoDB" id="7596534at2"/>
<name>A0A558R8X2_9SPHN</name>